<dbReference type="PANTHER" id="PTHR47199:SF2">
    <property type="entry name" value="PHOTOSYSTEM II STABILITY_ASSEMBLY FACTOR HCF136, CHLOROPLASTIC"/>
    <property type="match status" value="1"/>
</dbReference>
<feature type="signal peptide" evidence="2">
    <location>
        <begin position="1"/>
        <end position="32"/>
    </location>
</feature>
<feature type="chain" id="PRO_5019039512" description="Photosynthesis system II assembly factor Ycf48/Hcf136-like domain-containing protein" evidence="2">
    <location>
        <begin position="33"/>
        <end position="427"/>
    </location>
</feature>
<sequence>MKTYQTPVRVAWLPFCLLTLVLALLLAACGNASTDTGTAPSVPSADASSTATPGSTPVAQNTPTATSVANTGTSKPTLPLTAIRMVDKNNGWALTASSILKTVDAGAHWKDVTPANAGLNQSAKGDFLSGQYAWIAVPPANQQGGAGIAILRTSDGGSNWQSSKINDPLVSIPDVPHFLNGQEGWLEASSTPGAGHAGSDIWHSSDGGQSWSKIASNAQNNGLRLGHVTGISFKDALTGIATGDLGAGADNSFPSIALTHDGGHNWKIISLPHVLGGFEVSTSATLPPVFIGNVVLLPVRFTTRDNRDFGMLYRSTNGGNNWFPTNAVENLLATTMYVQDANHIWATNSQNGKVYRSVDGGNNWSATSNSAYSMAAFSFIDASNGWGISSKQLLQPAAPGTVATDQKLMRTTDGGATWQQINYTISS</sequence>
<name>A0A402BB13_9CHLR</name>
<evidence type="ECO:0000256" key="2">
    <source>
        <dbReference type="SAM" id="SignalP"/>
    </source>
</evidence>
<dbReference type="EMBL" id="BIFT01000001">
    <property type="protein sequence ID" value="GCE28593.1"/>
    <property type="molecule type" value="Genomic_DNA"/>
</dbReference>
<dbReference type="Proteomes" id="UP000287171">
    <property type="component" value="Unassembled WGS sequence"/>
</dbReference>
<dbReference type="PROSITE" id="PS51257">
    <property type="entry name" value="PROKAR_LIPOPROTEIN"/>
    <property type="match status" value="1"/>
</dbReference>
<dbReference type="OrthoDB" id="140537at2"/>
<protein>
    <recommendedName>
        <fullName evidence="5">Photosynthesis system II assembly factor Ycf48/Hcf136-like domain-containing protein</fullName>
    </recommendedName>
</protein>
<dbReference type="PANTHER" id="PTHR47199">
    <property type="entry name" value="PHOTOSYSTEM II STABILITY/ASSEMBLY FACTOR HCF136, CHLOROPLASTIC"/>
    <property type="match status" value="1"/>
</dbReference>
<comment type="caution">
    <text evidence="3">The sequence shown here is derived from an EMBL/GenBank/DDBJ whole genome shotgun (WGS) entry which is preliminary data.</text>
</comment>
<dbReference type="InterPro" id="IPR015943">
    <property type="entry name" value="WD40/YVTN_repeat-like_dom_sf"/>
</dbReference>
<evidence type="ECO:0000313" key="4">
    <source>
        <dbReference type="Proteomes" id="UP000287171"/>
    </source>
</evidence>
<keyword evidence="2" id="KW-0732">Signal</keyword>
<gene>
    <name evidence="3" type="ORF">KDA_40770</name>
</gene>
<keyword evidence="4" id="KW-1185">Reference proteome</keyword>
<accession>A0A402BB13</accession>
<dbReference type="SUPFAM" id="SSF110296">
    <property type="entry name" value="Oligoxyloglucan reducing end-specific cellobiohydrolase"/>
    <property type="match status" value="1"/>
</dbReference>
<evidence type="ECO:0000313" key="3">
    <source>
        <dbReference type="EMBL" id="GCE28593.1"/>
    </source>
</evidence>
<dbReference type="Gene3D" id="2.130.10.10">
    <property type="entry name" value="YVTN repeat-like/Quinoprotein amine dehydrogenase"/>
    <property type="match status" value="2"/>
</dbReference>
<organism evidence="3 4">
    <name type="scientific">Dictyobacter alpinus</name>
    <dbReference type="NCBI Taxonomy" id="2014873"/>
    <lineage>
        <taxon>Bacteria</taxon>
        <taxon>Bacillati</taxon>
        <taxon>Chloroflexota</taxon>
        <taxon>Ktedonobacteria</taxon>
        <taxon>Ktedonobacterales</taxon>
        <taxon>Dictyobacteraceae</taxon>
        <taxon>Dictyobacter</taxon>
    </lineage>
</organism>
<dbReference type="CDD" id="cd15482">
    <property type="entry name" value="Sialidase_non-viral"/>
    <property type="match status" value="1"/>
</dbReference>
<proteinExistence type="predicted"/>
<evidence type="ECO:0000256" key="1">
    <source>
        <dbReference type="SAM" id="MobiDB-lite"/>
    </source>
</evidence>
<dbReference type="RefSeq" id="WP_126628795.1">
    <property type="nucleotide sequence ID" value="NZ_BIFT01000001.1"/>
</dbReference>
<evidence type="ECO:0008006" key="5">
    <source>
        <dbReference type="Google" id="ProtNLM"/>
    </source>
</evidence>
<dbReference type="AlphaFoldDB" id="A0A402BB13"/>
<reference evidence="4" key="1">
    <citation type="submission" date="2018-12" db="EMBL/GenBank/DDBJ databases">
        <title>Tengunoibacter tsumagoiensis gen. nov., sp. nov., Dictyobacter kobayashii sp. nov., D. alpinus sp. nov., and D. joshuensis sp. nov. and description of Dictyobacteraceae fam. nov. within the order Ktedonobacterales isolated from Tengu-no-mugimeshi.</title>
        <authorList>
            <person name="Wang C.M."/>
            <person name="Zheng Y."/>
            <person name="Sakai Y."/>
            <person name="Toyoda A."/>
            <person name="Minakuchi Y."/>
            <person name="Abe K."/>
            <person name="Yokota A."/>
            <person name="Yabe S."/>
        </authorList>
    </citation>
    <scope>NUCLEOTIDE SEQUENCE [LARGE SCALE GENOMIC DNA]</scope>
    <source>
        <strain evidence="4">Uno16</strain>
    </source>
</reference>
<feature type="region of interest" description="Disordered" evidence="1">
    <location>
        <begin position="36"/>
        <end position="73"/>
    </location>
</feature>